<evidence type="ECO:0000256" key="2">
    <source>
        <dbReference type="ARBA" id="ARBA00023125"/>
    </source>
</evidence>
<accession>A0A853FZW1</accession>
<feature type="domain" description="HTH cro/C1-type" evidence="4">
    <location>
        <begin position="54"/>
        <end position="108"/>
    </location>
</feature>
<dbReference type="GO" id="GO:0003677">
    <property type="term" value="F:DNA binding"/>
    <property type="evidence" value="ECO:0007669"/>
    <property type="project" value="UniProtKB-KW"/>
</dbReference>
<dbReference type="Pfam" id="PF01381">
    <property type="entry name" value="HTH_3"/>
    <property type="match status" value="1"/>
</dbReference>
<sequence>MSTTQKTPARSPIMEAVHEAAADLHRHGFIDQRRMRKYDLMCLEPVTDYDAQKIRSLRERYQLSQSVLASLLNTSLSAVRQWEAGDKRPGGPSQKLLSILDHKGIDAFV</sequence>
<comment type="caution">
    <text evidence="5">The sequence shown here is derived from an EMBL/GenBank/DDBJ whole genome shotgun (WGS) entry which is preliminary data.</text>
</comment>
<gene>
    <name evidence="5" type="ORF">H0A72_00055</name>
</gene>
<evidence type="ECO:0000313" key="5">
    <source>
        <dbReference type="EMBL" id="NYT47696.1"/>
    </source>
</evidence>
<dbReference type="AlphaFoldDB" id="A0A853FZW1"/>
<name>A0A853FZW1_9BURK</name>
<dbReference type="PANTHER" id="PTHR36511:SF3">
    <property type="entry name" value="ANTITOXIN HIGA-2"/>
    <property type="match status" value="1"/>
</dbReference>
<organism evidence="5 6">
    <name type="scientific">Parapusillimonas granuli</name>
    <dbReference type="NCBI Taxonomy" id="380911"/>
    <lineage>
        <taxon>Bacteria</taxon>
        <taxon>Pseudomonadati</taxon>
        <taxon>Pseudomonadota</taxon>
        <taxon>Betaproteobacteria</taxon>
        <taxon>Burkholderiales</taxon>
        <taxon>Alcaligenaceae</taxon>
        <taxon>Parapusillimonas</taxon>
    </lineage>
</organism>
<evidence type="ECO:0000313" key="6">
    <source>
        <dbReference type="Proteomes" id="UP000559809"/>
    </source>
</evidence>
<evidence type="ECO:0000259" key="4">
    <source>
        <dbReference type="PROSITE" id="PS50943"/>
    </source>
</evidence>
<reference evidence="5 6" key="1">
    <citation type="submission" date="2020-07" db="EMBL/GenBank/DDBJ databases">
        <title>Taxonomic revisions and descriptions of new bacterial species based on genomic comparisons in the high-G+C-content subgroup of the family Alcaligenaceae.</title>
        <authorList>
            <person name="Szabo A."/>
            <person name="Felfoldi T."/>
        </authorList>
    </citation>
    <scope>NUCLEOTIDE SEQUENCE [LARGE SCALE GENOMIC DNA]</scope>
    <source>
        <strain evidence="5 6">LMG 24012</strain>
    </source>
</reference>
<proteinExistence type="predicted"/>
<protein>
    <submittedName>
        <fullName evidence="5">Helix-turn-helix domain-containing protein</fullName>
    </submittedName>
</protein>
<dbReference type="CDD" id="cd00093">
    <property type="entry name" value="HTH_XRE"/>
    <property type="match status" value="1"/>
</dbReference>
<dbReference type="PANTHER" id="PTHR36511">
    <property type="entry name" value="MERR FAMILY BACTERIAL REGULATORY PROTEIN"/>
    <property type="match status" value="1"/>
</dbReference>
<keyword evidence="3" id="KW-0804">Transcription</keyword>
<dbReference type="InterPro" id="IPR001387">
    <property type="entry name" value="Cro/C1-type_HTH"/>
</dbReference>
<dbReference type="PROSITE" id="PS50943">
    <property type="entry name" value="HTH_CROC1"/>
    <property type="match status" value="1"/>
</dbReference>
<dbReference type="InterPro" id="IPR010982">
    <property type="entry name" value="Lambda_DNA-bd_dom_sf"/>
</dbReference>
<keyword evidence="6" id="KW-1185">Reference proteome</keyword>
<dbReference type="InterPro" id="IPR052359">
    <property type="entry name" value="HTH-type_reg/antitoxin"/>
</dbReference>
<dbReference type="RefSeq" id="WP_180152748.1">
    <property type="nucleotide sequence ID" value="NZ_JACCEM010000001.1"/>
</dbReference>
<dbReference type="SMART" id="SM00530">
    <property type="entry name" value="HTH_XRE"/>
    <property type="match status" value="1"/>
</dbReference>
<dbReference type="SUPFAM" id="SSF47413">
    <property type="entry name" value="lambda repressor-like DNA-binding domains"/>
    <property type="match status" value="1"/>
</dbReference>
<dbReference type="Proteomes" id="UP000559809">
    <property type="component" value="Unassembled WGS sequence"/>
</dbReference>
<keyword evidence="1" id="KW-0805">Transcription regulation</keyword>
<evidence type="ECO:0000256" key="3">
    <source>
        <dbReference type="ARBA" id="ARBA00023163"/>
    </source>
</evidence>
<dbReference type="EMBL" id="JACCEM010000001">
    <property type="protein sequence ID" value="NYT47696.1"/>
    <property type="molecule type" value="Genomic_DNA"/>
</dbReference>
<dbReference type="Gene3D" id="1.10.260.40">
    <property type="entry name" value="lambda repressor-like DNA-binding domains"/>
    <property type="match status" value="1"/>
</dbReference>
<evidence type="ECO:0000256" key="1">
    <source>
        <dbReference type="ARBA" id="ARBA00023015"/>
    </source>
</evidence>
<keyword evidence="2" id="KW-0238">DNA-binding</keyword>